<dbReference type="InterPro" id="IPR036388">
    <property type="entry name" value="WH-like_DNA-bd_sf"/>
</dbReference>
<feature type="coiled-coil region" evidence="4">
    <location>
        <begin position="72"/>
        <end position="99"/>
    </location>
</feature>
<gene>
    <name evidence="7" type="ORF">ENT89_01915</name>
    <name evidence="6" type="ORF">ENX77_06685</name>
</gene>
<comment type="caution">
    <text evidence="6">The sequence shown here is derived from an EMBL/GenBank/DDBJ whole genome shotgun (WGS) entry which is preliminary data.</text>
</comment>
<evidence type="ECO:0000313" key="7">
    <source>
        <dbReference type="EMBL" id="HGU58958.1"/>
    </source>
</evidence>
<dbReference type="GO" id="GO:0003677">
    <property type="term" value="F:DNA binding"/>
    <property type="evidence" value="ECO:0007669"/>
    <property type="project" value="UniProtKB-KW"/>
</dbReference>
<dbReference type="PANTHER" id="PTHR33154">
    <property type="entry name" value="TRANSCRIPTIONAL REGULATOR, ARSR FAMILY"/>
    <property type="match status" value="1"/>
</dbReference>
<dbReference type="InterPro" id="IPR011991">
    <property type="entry name" value="ArsR-like_HTH"/>
</dbReference>
<dbReference type="PROSITE" id="PS50987">
    <property type="entry name" value="HTH_ARSR_2"/>
    <property type="match status" value="1"/>
</dbReference>
<dbReference type="Pfam" id="PF13412">
    <property type="entry name" value="HTH_24"/>
    <property type="match status" value="1"/>
</dbReference>
<reference evidence="6" key="1">
    <citation type="journal article" date="2020" name="mSystems">
        <title>Genome- and Community-Level Interaction Insights into Carbon Utilization and Element Cycling Functions of Hydrothermarchaeota in Hydrothermal Sediment.</title>
        <authorList>
            <person name="Zhou Z."/>
            <person name="Liu Y."/>
            <person name="Xu W."/>
            <person name="Pan J."/>
            <person name="Luo Z.H."/>
            <person name="Li M."/>
        </authorList>
    </citation>
    <scope>NUCLEOTIDE SEQUENCE [LARGE SCALE GENOMIC DNA]</scope>
    <source>
        <strain evidence="7">SpSt-62</strain>
        <strain evidence="6">SpSt-97</strain>
    </source>
</reference>
<name>A0A7C3YMZ7_9EURY</name>
<evidence type="ECO:0000256" key="2">
    <source>
        <dbReference type="ARBA" id="ARBA00023125"/>
    </source>
</evidence>
<keyword evidence="2" id="KW-0238">DNA-binding</keyword>
<keyword evidence="3" id="KW-0804">Transcription</keyword>
<dbReference type="CDD" id="cd00090">
    <property type="entry name" value="HTH_ARSR"/>
    <property type="match status" value="1"/>
</dbReference>
<evidence type="ECO:0000256" key="1">
    <source>
        <dbReference type="ARBA" id="ARBA00023015"/>
    </source>
</evidence>
<sequence>MPDEKLARALRARIRRKILKEIIKCGKLSVREIAKRLNITDYSASRHLRLLYDLGIVDFELKHPEKYYYVKLKSLKDLLDAYDKVVKEMEVNINESRDNNGILQRSRLR</sequence>
<dbReference type="InterPro" id="IPR036390">
    <property type="entry name" value="WH_DNA-bd_sf"/>
</dbReference>
<proteinExistence type="predicted"/>
<dbReference type="AlphaFoldDB" id="A0A7C3YMZ7"/>
<feature type="domain" description="HTH arsR-type" evidence="5">
    <location>
        <begin position="1"/>
        <end position="90"/>
    </location>
</feature>
<protein>
    <submittedName>
        <fullName evidence="6">ArsR family transcriptional regulator</fullName>
    </submittedName>
</protein>
<evidence type="ECO:0000256" key="4">
    <source>
        <dbReference type="SAM" id="Coils"/>
    </source>
</evidence>
<dbReference type="InterPro" id="IPR051081">
    <property type="entry name" value="HTH_MetalResp_TranReg"/>
</dbReference>
<accession>A0A7C3YMZ7</accession>
<evidence type="ECO:0000259" key="5">
    <source>
        <dbReference type="PROSITE" id="PS50987"/>
    </source>
</evidence>
<dbReference type="InterPro" id="IPR001845">
    <property type="entry name" value="HTH_ArsR_DNA-bd_dom"/>
</dbReference>
<dbReference type="EMBL" id="DTPI01000032">
    <property type="protein sequence ID" value="HGE66783.1"/>
    <property type="molecule type" value="Genomic_DNA"/>
</dbReference>
<organism evidence="6">
    <name type="scientific">Geoglobus ahangari</name>
    <dbReference type="NCBI Taxonomy" id="113653"/>
    <lineage>
        <taxon>Archaea</taxon>
        <taxon>Methanobacteriati</taxon>
        <taxon>Methanobacteriota</taxon>
        <taxon>Archaeoglobi</taxon>
        <taxon>Archaeoglobales</taxon>
        <taxon>Archaeoglobaceae</taxon>
        <taxon>Geoglobus</taxon>
    </lineage>
</organism>
<keyword evidence="1" id="KW-0805">Transcription regulation</keyword>
<evidence type="ECO:0000313" key="6">
    <source>
        <dbReference type="EMBL" id="HGE66783.1"/>
    </source>
</evidence>
<keyword evidence="4" id="KW-0175">Coiled coil</keyword>
<dbReference type="PANTHER" id="PTHR33154:SF33">
    <property type="entry name" value="TRANSCRIPTIONAL REPRESSOR SDPR"/>
    <property type="match status" value="1"/>
</dbReference>
<dbReference type="SUPFAM" id="SSF46785">
    <property type="entry name" value="Winged helix' DNA-binding domain"/>
    <property type="match status" value="1"/>
</dbReference>
<dbReference type="Gene3D" id="1.10.10.10">
    <property type="entry name" value="Winged helix-like DNA-binding domain superfamily/Winged helix DNA-binding domain"/>
    <property type="match status" value="1"/>
</dbReference>
<evidence type="ECO:0000256" key="3">
    <source>
        <dbReference type="ARBA" id="ARBA00023163"/>
    </source>
</evidence>
<dbReference type="SMART" id="SM00418">
    <property type="entry name" value="HTH_ARSR"/>
    <property type="match status" value="1"/>
</dbReference>
<dbReference type="EMBL" id="DTAK01000012">
    <property type="protein sequence ID" value="HGU58958.1"/>
    <property type="molecule type" value="Genomic_DNA"/>
</dbReference>
<dbReference type="GO" id="GO:0003700">
    <property type="term" value="F:DNA-binding transcription factor activity"/>
    <property type="evidence" value="ECO:0007669"/>
    <property type="project" value="InterPro"/>
</dbReference>